<evidence type="ECO:0000313" key="1">
    <source>
        <dbReference type="EMBL" id="KAH1063573.1"/>
    </source>
</evidence>
<protein>
    <submittedName>
        <fullName evidence="1">Uncharacterized protein</fullName>
    </submittedName>
</protein>
<dbReference type="OrthoDB" id="1740906at2759"/>
<proteinExistence type="predicted"/>
<reference evidence="1 2" key="1">
    <citation type="journal article" date="2021" name="Plant Biotechnol. J.">
        <title>Multi-omics assisted identification of the key and species-specific regulatory components of drought-tolerant mechanisms in Gossypium stocksii.</title>
        <authorList>
            <person name="Yu D."/>
            <person name="Ke L."/>
            <person name="Zhang D."/>
            <person name="Wu Y."/>
            <person name="Sun Y."/>
            <person name="Mei J."/>
            <person name="Sun J."/>
            <person name="Sun Y."/>
        </authorList>
    </citation>
    <scope>NUCLEOTIDE SEQUENCE [LARGE SCALE GENOMIC DNA]</scope>
    <source>
        <strain evidence="2">cv. E1</strain>
        <tissue evidence="1">Leaf</tissue>
    </source>
</reference>
<name>A0A9D3UWF1_9ROSI</name>
<sequence>MGVLSSNLIVRVKAVELKKELQRLVRTIVDEDDYSIHAIDKAKDALCALRGLIMFNK</sequence>
<keyword evidence="2" id="KW-1185">Reference proteome</keyword>
<dbReference type="Proteomes" id="UP000828251">
    <property type="component" value="Unassembled WGS sequence"/>
</dbReference>
<accession>A0A9D3UWF1</accession>
<gene>
    <name evidence="1" type="ORF">J1N35_028560</name>
</gene>
<organism evidence="1 2">
    <name type="scientific">Gossypium stocksii</name>
    <dbReference type="NCBI Taxonomy" id="47602"/>
    <lineage>
        <taxon>Eukaryota</taxon>
        <taxon>Viridiplantae</taxon>
        <taxon>Streptophyta</taxon>
        <taxon>Embryophyta</taxon>
        <taxon>Tracheophyta</taxon>
        <taxon>Spermatophyta</taxon>
        <taxon>Magnoliopsida</taxon>
        <taxon>eudicotyledons</taxon>
        <taxon>Gunneridae</taxon>
        <taxon>Pentapetalae</taxon>
        <taxon>rosids</taxon>
        <taxon>malvids</taxon>
        <taxon>Malvales</taxon>
        <taxon>Malvaceae</taxon>
        <taxon>Malvoideae</taxon>
        <taxon>Gossypium</taxon>
    </lineage>
</organism>
<dbReference type="AlphaFoldDB" id="A0A9D3UWF1"/>
<comment type="caution">
    <text evidence="1">The sequence shown here is derived from an EMBL/GenBank/DDBJ whole genome shotgun (WGS) entry which is preliminary data.</text>
</comment>
<dbReference type="EMBL" id="JAIQCV010000009">
    <property type="protein sequence ID" value="KAH1063573.1"/>
    <property type="molecule type" value="Genomic_DNA"/>
</dbReference>
<evidence type="ECO:0000313" key="2">
    <source>
        <dbReference type="Proteomes" id="UP000828251"/>
    </source>
</evidence>